<gene>
    <name evidence="1" type="ORF">SAMN04487904_1096</name>
</gene>
<protein>
    <submittedName>
        <fullName evidence="1">Uncharacterized protein</fullName>
    </submittedName>
</protein>
<evidence type="ECO:0000313" key="2">
    <source>
        <dbReference type="Proteomes" id="UP000199165"/>
    </source>
</evidence>
<organism evidence="1 2">
    <name type="scientific">Actinopolyspora righensis</name>
    <dbReference type="NCBI Taxonomy" id="995060"/>
    <lineage>
        <taxon>Bacteria</taxon>
        <taxon>Bacillati</taxon>
        <taxon>Actinomycetota</taxon>
        <taxon>Actinomycetes</taxon>
        <taxon>Actinopolysporales</taxon>
        <taxon>Actinopolysporaceae</taxon>
        <taxon>Actinopolyspora</taxon>
        <taxon>Actinopolyspora alba group</taxon>
    </lineage>
</organism>
<dbReference type="EMBL" id="FPAT01000009">
    <property type="protein sequence ID" value="SFT80949.1"/>
    <property type="molecule type" value="Genomic_DNA"/>
</dbReference>
<evidence type="ECO:0000313" key="1">
    <source>
        <dbReference type="EMBL" id="SFT80949.1"/>
    </source>
</evidence>
<proteinExistence type="predicted"/>
<dbReference type="AlphaFoldDB" id="A0A1I7B189"/>
<dbReference type="Proteomes" id="UP000199165">
    <property type="component" value="Unassembled WGS sequence"/>
</dbReference>
<reference evidence="2" key="1">
    <citation type="submission" date="2016-10" db="EMBL/GenBank/DDBJ databases">
        <authorList>
            <person name="Varghese N."/>
            <person name="Submissions S."/>
        </authorList>
    </citation>
    <scope>NUCLEOTIDE SEQUENCE [LARGE SCALE GENOMIC DNA]</scope>
    <source>
        <strain evidence="2">DSM 45501</strain>
    </source>
</reference>
<sequence length="59" mass="6872">MNLYRRKHNLYSCSGALRVSSWFVGRIRINRVSTDTVNEFCDTDVKVYTDFVTGQGKHE</sequence>
<accession>A0A1I7B189</accession>
<keyword evidence="2" id="KW-1185">Reference proteome</keyword>
<name>A0A1I7B189_9ACTN</name>